<accession>A0ABU3VPH5</accession>
<comment type="caution">
    <text evidence="1">The sequence shown here is derived from an EMBL/GenBank/DDBJ whole genome shotgun (WGS) entry which is preliminary data.</text>
</comment>
<sequence length="207" mass="23560">MKKTMTKTLIFIILCFSIVTACTLCLDKTEPFDGEIDDTENLENIQELFEPEPSDVEIYGSENLESIQELLRTYPISNAVENGGFVLIHGSIEGGSKKAWDNFYANVKHGNTAAVVIVQYTIEGDPILTYVSFTNDSFFCVTDISRDSYGGPDPYHFGSYKFLNRLEMENIPTFILSDTDYKTWEEYENDSDANREKTAHLFSSWDM</sequence>
<keyword evidence="2" id="KW-1185">Reference proteome</keyword>
<gene>
    <name evidence="1" type="ORF">MmiAt1_08970</name>
</gene>
<name>A0ABU3VPH5_9EURY</name>
<dbReference type="RefSeq" id="WP_318785744.1">
    <property type="nucleotide sequence ID" value="NZ_JAWDKC010000015.1"/>
</dbReference>
<organism evidence="1 2">
    <name type="scientific">Methanimicrococcus hacksteinii</name>
    <dbReference type="NCBI Taxonomy" id="3028293"/>
    <lineage>
        <taxon>Archaea</taxon>
        <taxon>Methanobacteriati</taxon>
        <taxon>Methanobacteriota</taxon>
        <taxon>Stenosarchaea group</taxon>
        <taxon>Methanomicrobia</taxon>
        <taxon>Methanosarcinales</taxon>
        <taxon>Methanosarcinaceae</taxon>
        <taxon>Methanimicrococcus</taxon>
    </lineage>
</organism>
<dbReference type="EMBL" id="JAWDKC010000015">
    <property type="protein sequence ID" value="MDV0445323.1"/>
    <property type="molecule type" value="Genomic_DNA"/>
</dbReference>
<dbReference type="Proteomes" id="UP001272052">
    <property type="component" value="Unassembled WGS sequence"/>
</dbReference>
<dbReference type="Pfam" id="PF14275">
    <property type="entry name" value="DUF4362"/>
    <property type="match status" value="1"/>
</dbReference>
<proteinExistence type="predicted"/>
<reference evidence="1 2" key="1">
    <citation type="submission" date="2023-06" db="EMBL/GenBank/DDBJ databases">
        <title>Genome sequence of Methanimicrococcus sp. At1.</title>
        <authorList>
            <person name="Protasov E."/>
            <person name="Platt K."/>
            <person name="Poehlein A."/>
            <person name="Daniel R."/>
            <person name="Brune A."/>
        </authorList>
    </citation>
    <scope>NUCLEOTIDE SEQUENCE [LARGE SCALE GENOMIC DNA]</scope>
    <source>
        <strain evidence="1 2">At1</strain>
    </source>
</reference>
<protein>
    <submittedName>
        <fullName evidence="1">Uncharacterized protein</fullName>
    </submittedName>
</protein>
<dbReference type="PROSITE" id="PS51257">
    <property type="entry name" value="PROKAR_LIPOPROTEIN"/>
    <property type="match status" value="1"/>
</dbReference>
<evidence type="ECO:0000313" key="2">
    <source>
        <dbReference type="Proteomes" id="UP001272052"/>
    </source>
</evidence>
<dbReference type="InterPro" id="IPR025372">
    <property type="entry name" value="DUF4362"/>
</dbReference>
<evidence type="ECO:0000313" key="1">
    <source>
        <dbReference type="EMBL" id="MDV0445323.1"/>
    </source>
</evidence>